<evidence type="ECO:0000313" key="1">
    <source>
        <dbReference type="EMBL" id="KAL0479255.1"/>
    </source>
</evidence>
<proteinExistence type="predicted"/>
<feature type="non-terminal residue" evidence="1">
    <location>
        <position position="125"/>
    </location>
</feature>
<evidence type="ECO:0000313" key="2">
    <source>
        <dbReference type="Proteomes" id="UP001431209"/>
    </source>
</evidence>
<dbReference type="Proteomes" id="UP001431209">
    <property type="component" value="Unassembled WGS sequence"/>
</dbReference>
<dbReference type="AlphaFoldDB" id="A0AAW2YPW2"/>
<dbReference type="EMBL" id="JAOPGA020000522">
    <property type="protein sequence ID" value="KAL0479255.1"/>
    <property type="molecule type" value="Genomic_DNA"/>
</dbReference>
<reference evidence="1 2" key="1">
    <citation type="submission" date="2024-03" db="EMBL/GenBank/DDBJ databases">
        <title>The Acrasis kona genome and developmental transcriptomes reveal deep origins of eukaryotic multicellular pathways.</title>
        <authorList>
            <person name="Sheikh S."/>
            <person name="Fu C.-J."/>
            <person name="Brown M.W."/>
            <person name="Baldauf S.L."/>
        </authorList>
    </citation>
    <scope>NUCLEOTIDE SEQUENCE [LARGE SCALE GENOMIC DNA]</scope>
    <source>
        <strain evidence="1 2">ATCC MYA-3509</strain>
    </source>
</reference>
<comment type="caution">
    <text evidence="1">The sequence shown here is derived from an EMBL/GenBank/DDBJ whole genome shotgun (WGS) entry which is preliminary data.</text>
</comment>
<accession>A0AAW2YPW2</accession>
<sequence length="125" mass="14114">MSHCLSTIDSNVILPFTPCSDKNLLLTTIQSIFTQTLSEVDLICRNIPESLQLLSNQLGSEVTIPITSIRQALIESEIKKNQEALLSKSSKELLLIVQKVDLSKMKSTFLEHVWERRLGELYSII</sequence>
<organism evidence="1 2">
    <name type="scientific">Acrasis kona</name>
    <dbReference type="NCBI Taxonomy" id="1008807"/>
    <lineage>
        <taxon>Eukaryota</taxon>
        <taxon>Discoba</taxon>
        <taxon>Heterolobosea</taxon>
        <taxon>Tetramitia</taxon>
        <taxon>Eutetramitia</taxon>
        <taxon>Acrasidae</taxon>
        <taxon>Acrasis</taxon>
    </lineage>
</organism>
<protein>
    <submittedName>
        <fullName evidence="1">Uncharacterized protein</fullName>
    </submittedName>
</protein>
<gene>
    <name evidence="1" type="ORF">AKO1_008073</name>
</gene>
<keyword evidence="2" id="KW-1185">Reference proteome</keyword>
<name>A0AAW2YPW2_9EUKA</name>